<evidence type="ECO:0000256" key="1">
    <source>
        <dbReference type="ARBA" id="ARBA00007381"/>
    </source>
</evidence>
<dbReference type="PROSITE" id="PS01358">
    <property type="entry name" value="ZF_RANBP2_1"/>
    <property type="match status" value="1"/>
</dbReference>
<dbReference type="GO" id="GO:0005524">
    <property type="term" value="F:ATP binding"/>
    <property type="evidence" value="ECO:0007669"/>
    <property type="project" value="UniProtKB-KW"/>
</dbReference>
<dbReference type="Gene3D" id="2.60.34.10">
    <property type="entry name" value="Substrate Binding Domain Of DNAk, Chain A, domain 1"/>
    <property type="match status" value="1"/>
</dbReference>
<evidence type="ECO:0000256" key="6">
    <source>
        <dbReference type="ARBA" id="ARBA00022840"/>
    </source>
</evidence>
<evidence type="ECO:0000256" key="2">
    <source>
        <dbReference type="ARBA" id="ARBA00022723"/>
    </source>
</evidence>
<dbReference type="AlphaFoldDB" id="A0A8B6GCV5"/>
<keyword evidence="3" id="KW-0547">Nucleotide-binding</keyword>
<dbReference type="Pfam" id="PF00012">
    <property type="entry name" value="HSP70"/>
    <property type="match status" value="1"/>
</dbReference>
<dbReference type="PANTHER" id="PTHR14187:SF5">
    <property type="entry name" value="HEAT SHOCK 70 KDA PROTEIN 12A"/>
    <property type="match status" value="1"/>
</dbReference>
<comment type="caution">
    <text evidence="9">The sequence shown here is derived from an EMBL/GenBank/DDBJ whole genome shotgun (WGS) entry which is preliminary data.</text>
</comment>
<evidence type="ECO:0000259" key="8">
    <source>
        <dbReference type="PROSITE" id="PS50199"/>
    </source>
</evidence>
<gene>
    <name evidence="9" type="ORF">MGAL_10B029088</name>
</gene>
<dbReference type="InterPro" id="IPR013126">
    <property type="entry name" value="Hsp_70_fam"/>
</dbReference>
<organism evidence="9 10">
    <name type="scientific">Mytilus galloprovincialis</name>
    <name type="common">Mediterranean mussel</name>
    <dbReference type="NCBI Taxonomy" id="29158"/>
    <lineage>
        <taxon>Eukaryota</taxon>
        <taxon>Metazoa</taxon>
        <taxon>Spiralia</taxon>
        <taxon>Lophotrochozoa</taxon>
        <taxon>Mollusca</taxon>
        <taxon>Bivalvia</taxon>
        <taxon>Autobranchia</taxon>
        <taxon>Pteriomorphia</taxon>
        <taxon>Mytilida</taxon>
        <taxon>Mytiloidea</taxon>
        <taxon>Mytilidae</taxon>
        <taxon>Mytilinae</taxon>
        <taxon>Mytilus</taxon>
    </lineage>
</organism>
<keyword evidence="4 7" id="KW-0863">Zinc-finger</keyword>
<keyword evidence="6" id="KW-0067">ATP-binding</keyword>
<evidence type="ECO:0000256" key="7">
    <source>
        <dbReference type="PROSITE-ProRule" id="PRU00322"/>
    </source>
</evidence>
<name>A0A8B6GCV5_MYTGA</name>
<evidence type="ECO:0000313" key="10">
    <source>
        <dbReference type="Proteomes" id="UP000596742"/>
    </source>
</evidence>
<keyword evidence="5" id="KW-0862">Zinc</keyword>
<dbReference type="GO" id="GO:0008270">
    <property type="term" value="F:zinc ion binding"/>
    <property type="evidence" value="ECO:0007669"/>
    <property type="project" value="UniProtKB-KW"/>
</dbReference>
<feature type="domain" description="RanBP2-type" evidence="8">
    <location>
        <begin position="14"/>
        <end position="39"/>
    </location>
</feature>
<dbReference type="PROSITE" id="PS50199">
    <property type="entry name" value="ZF_RANBP2_2"/>
    <property type="match status" value="1"/>
</dbReference>
<dbReference type="Gene3D" id="3.90.640.10">
    <property type="entry name" value="Actin, Chain A, domain 4"/>
    <property type="match status" value="1"/>
</dbReference>
<keyword evidence="10" id="KW-1185">Reference proteome</keyword>
<dbReference type="InterPro" id="IPR001876">
    <property type="entry name" value="Znf_RanBP2"/>
</dbReference>
<dbReference type="Proteomes" id="UP000596742">
    <property type="component" value="Unassembled WGS sequence"/>
</dbReference>
<dbReference type="OrthoDB" id="6065578at2759"/>
<sequence length="643" mass="72299">MDVRLSVIKIIKMWICPECFIENSANNESCSNCHTVKQDTDPKVRREHRRADVLKDKKTMYTHPGPFGWKLSKHGAVSGTTDTAKHITSCRDDYTVVAALDLGTTYSGFAFSTRQNPLDIHHIEKVPTCLLLSPNKEFVGFGNDAIKIYSELVKNGQHTGHYFLQKFKMDLYENEHISNEMTIQDVTGKPIEALIVFRETILVLKKSLEYVIKCKGLDVKMENIRWVMPVPTFWNDAAKQFIRKSIDYIGIPEDQFQIALEPEAASIFCQQQLPDFSASLPRTKYLVVALGGGTTDITAHEKISSSRLRELIFATGNSYGGATVDDRFLQMFTAIVGQDIISDIKQNYPMAYIGIFQGFELVKRNITTTNSQKVRVSIPLSVLDLKCKQVLGKDFRSAIGASKFSSAIELYDATMHVDVGLMKAFFNVTIKSILDLIKRRLQEPAVADVSQILLVGEFAESSLIRDKVKSEFPDKRVIVPEAAGLTVLKGAVLFGHNPSYVQSRVMRYTYGVGISDEFDPAIHDEAHLVVQKNGPKLAKHIFDVIIRKNQLVDAGTSIDSEYLTIDPNQKTMEFELYFSSNENPVYIDENDCKPLGSVSIHFPDVCQEERDVKVSFVIGNTELEVKAVDKKSRQTVTAEFNLF</sequence>
<protein>
    <recommendedName>
        <fullName evidence="8">RanBP2-type domain-containing protein</fullName>
    </recommendedName>
</protein>
<evidence type="ECO:0000256" key="3">
    <source>
        <dbReference type="ARBA" id="ARBA00022741"/>
    </source>
</evidence>
<keyword evidence="2" id="KW-0479">Metal-binding</keyword>
<dbReference type="InterPro" id="IPR043129">
    <property type="entry name" value="ATPase_NBD"/>
</dbReference>
<dbReference type="GO" id="GO:0140662">
    <property type="term" value="F:ATP-dependent protein folding chaperone"/>
    <property type="evidence" value="ECO:0007669"/>
    <property type="project" value="InterPro"/>
</dbReference>
<evidence type="ECO:0000256" key="5">
    <source>
        <dbReference type="ARBA" id="ARBA00022833"/>
    </source>
</evidence>
<dbReference type="SUPFAM" id="SSF53067">
    <property type="entry name" value="Actin-like ATPase domain"/>
    <property type="match status" value="2"/>
</dbReference>
<reference evidence="9" key="1">
    <citation type="submission" date="2018-11" db="EMBL/GenBank/DDBJ databases">
        <authorList>
            <person name="Alioto T."/>
            <person name="Alioto T."/>
        </authorList>
    </citation>
    <scope>NUCLEOTIDE SEQUENCE</scope>
</reference>
<accession>A0A8B6GCV5</accession>
<dbReference type="CDD" id="cd10229">
    <property type="entry name" value="ASKHA_NBD_HSP70_HSPA12"/>
    <property type="match status" value="1"/>
</dbReference>
<dbReference type="PANTHER" id="PTHR14187">
    <property type="entry name" value="ALPHA KINASE/ELONGATION FACTOR 2 KINASE"/>
    <property type="match status" value="1"/>
</dbReference>
<dbReference type="EMBL" id="UYJE01008239">
    <property type="protein sequence ID" value="VDI62273.1"/>
    <property type="molecule type" value="Genomic_DNA"/>
</dbReference>
<comment type="similarity">
    <text evidence="1">Belongs to the heat shock protein 70 family.</text>
</comment>
<dbReference type="InterPro" id="IPR029047">
    <property type="entry name" value="HSP70_peptide-bd_sf"/>
</dbReference>
<evidence type="ECO:0000256" key="4">
    <source>
        <dbReference type="ARBA" id="ARBA00022771"/>
    </source>
</evidence>
<proteinExistence type="inferred from homology"/>
<evidence type="ECO:0000313" key="9">
    <source>
        <dbReference type="EMBL" id="VDI62273.1"/>
    </source>
</evidence>
<dbReference type="Gene3D" id="3.30.420.40">
    <property type="match status" value="2"/>
</dbReference>